<dbReference type="PANTHER" id="PTHR13793:SF107">
    <property type="entry name" value="BROMODOMAIN-CONTAINING PROTEIN HOMOLOG"/>
    <property type="match status" value="1"/>
</dbReference>
<dbReference type="Pfam" id="PF13832">
    <property type="entry name" value="zf-HC5HC2H_2"/>
    <property type="match status" value="1"/>
</dbReference>
<dbReference type="STRING" id="993615.L2GPQ9"/>
<gene>
    <name evidence="7" type="ORF">VICG_00198</name>
</gene>
<dbReference type="InterPro" id="IPR001965">
    <property type="entry name" value="Znf_PHD"/>
</dbReference>
<accession>L2GPQ9</accession>
<keyword evidence="8" id="KW-1185">Reference proteome</keyword>
<dbReference type="EMBL" id="JH370130">
    <property type="protein sequence ID" value="ELA42883.1"/>
    <property type="molecule type" value="Genomic_DNA"/>
</dbReference>
<dbReference type="VEuPathDB" id="MicrosporidiaDB:VICG_00198"/>
<dbReference type="OrthoDB" id="20839at2759"/>
<dbReference type="Pfam" id="PF13831">
    <property type="entry name" value="PHD_2"/>
    <property type="match status" value="1"/>
</dbReference>
<dbReference type="InterPro" id="IPR019787">
    <property type="entry name" value="Znf_PHD-finger"/>
</dbReference>
<dbReference type="PANTHER" id="PTHR13793">
    <property type="entry name" value="PHD FINGER PROTEINS"/>
    <property type="match status" value="1"/>
</dbReference>
<evidence type="ECO:0008006" key="9">
    <source>
        <dbReference type="Google" id="ProtNLM"/>
    </source>
</evidence>
<dbReference type="HOGENOM" id="CLU_056968_0_0_1"/>
<dbReference type="InParanoid" id="L2GPQ9"/>
<dbReference type="CDD" id="cd15571">
    <property type="entry name" value="ePHD"/>
    <property type="match status" value="1"/>
</dbReference>
<evidence type="ECO:0000259" key="5">
    <source>
        <dbReference type="PROSITE" id="PS50016"/>
    </source>
</evidence>
<reference evidence="8" key="1">
    <citation type="submission" date="2011-05" db="EMBL/GenBank/DDBJ databases">
        <title>The genome sequence of Vittaforma corneae strain ATCC 50505.</title>
        <authorList>
            <consortium name="The Broad Institute Genome Sequencing Platform"/>
            <person name="Cuomo C."/>
            <person name="Didier E."/>
            <person name="Bowers L."/>
            <person name="Young S.K."/>
            <person name="Zeng Q."/>
            <person name="Gargeya S."/>
            <person name="Fitzgerald M."/>
            <person name="Haas B."/>
            <person name="Abouelleil A."/>
            <person name="Alvarado L."/>
            <person name="Arachchi H.M."/>
            <person name="Berlin A."/>
            <person name="Chapman S.B."/>
            <person name="Gearin G."/>
            <person name="Goldberg J."/>
            <person name="Griggs A."/>
            <person name="Gujja S."/>
            <person name="Hansen M."/>
            <person name="Heiman D."/>
            <person name="Howarth C."/>
            <person name="Larimer J."/>
            <person name="Lui A."/>
            <person name="MacDonald P.J.P."/>
            <person name="McCowen C."/>
            <person name="Montmayeur A."/>
            <person name="Murphy C."/>
            <person name="Neiman D."/>
            <person name="Pearson M."/>
            <person name="Priest M."/>
            <person name="Roberts A."/>
            <person name="Saif S."/>
            <person name="Shea T."/>
            <person name="Sisk P."/>
            <person name="Stolte C."/>
            <person name="Sykes S."/>
            <person name="Wortman J."/>
            <person name="Nusbaum C."/>
            <person name="Birren B."/>
        </authorList>
    </citation>
    <scope>NUCLEOTIDE SEQUENCE [LARGE SCALE GENOMIC DNA]</scope>
    <source>
        <strain evidence="8">ATCC 50505</strain>
    </source>
</reference>
<evidence type="ECO:0000256" key="4">
    <source>
        <dbReference type="PROSITE-ProRule" id="PRU00146"/>
    </source>
</evidence>
<dbReference type="PROSITE" id="PS51805">
    <property type="entry name" value="EPHD"/>
    <property type="match status" value="1"/>
</dbReference>
<dbReference type="InterPro" id="IPR011011">
    <property type="entry name" value="Znf_FYVE_PHD"/>
</dbReference>
<keyword evidence="2 4" id="KW-0863">Zinc-finger</keyword>
<keyword evidence="1" id="KW-0479">Metal-binding</keyword>
<protein>
    <recommendedName>
        <fullName evidence="9">PHD-type domain-containing protein</fullName>
    </recommendedName>
</protein>
<dbReference type="AlphaFoldDB" id="L2GPQ9"/>
<dbReference type="SMART" id="SM00249">
    <property type="entry name" value="PHD"/>
    <property type="match status" value="2"/>
</dbReference>
<dbReference type="InterPro" id="IPR034732">
    <property type="entry name" value="EPHD"/>
</dbReference>
<dbReference type="RefSeq" id="XP_007603651.1">
    <property type="nucleotide sequence ID" value="XM_007603589.1"/>
</dbReference>
<feature type="domain" description="PHD-type" evidence="6">
    <location>
        <begin position="154"/>
        <end position="256"/>
    </location>
</feature>
<organism evidence="7 8">
    <name type="scientific">Vittaforma corneae (strain ATCC 50505)</name>
    <name type="common">Microsporidian parasite</name>
    <name type="synonym">Nosema corneum</name>
    <dbReference type="NCBI Taxonomy" id="993615"/>
    <lineage>
        <taxon>Eukaryota</taxon>
        <taxon>Fungi</taxon>
        <taxon>Fungi incertae sedis</taxon>
        <taxon>Microsporidia</taxon>
        <taxon>Nosematidae</taxon>
        <taxon>Vittaforma</taxon>
    </lineage>
</organism>
<name>L2GPQ9_VITCO</name>
<dbReference type="InterPro" id="IPR013083">
    <property type="entry name" value="Znf_RING/FYVE/PHD"/>
</dbReference>
<dbReference type="GeneID" id="19880916"/>
<proteinExistence type="predicted"/>
<dbReference type="GO" id="GO:0006357">
    <property type="term" value="P:regulation of transcription by RNA polymerase II"/>
    <property type="evidence" value="ECO:0007669"/>
    <property type="project" value="TreeGrafter"/>
</dbReference>
<dbReference type="Proteomes" id="UP000011082">
    <property type="component" value="Unassembled WGS sequence"/>
</dbReference>
<feature type="domain" description="PHD-type" evidence="5">
    <location>
        <begin position="101"/>
        <end position="151"/>
    </location>
</feature>
<evidence type="ECO:0000259" key="6">
    <source>
        <dbReference type="PROSITE" id="PS51805"/>
    </source>
</evidence>
<sequence>MVKYPREEISYKKLYRKLDLNKNLGIAWPELPEDREIAIIDEDQATQSVAEIFTPDEFDEEFCVQNSIKIQDFEEIFKKLDQNFISWIFKSLDRIKIKKPDKPCDICGKYQYMDERTPIICQGCYITVHESCYGVAESASKRWLCKKCIFHYEKAVCKFCNTSNGIFKKTVTNEWGHVVCSLLIPGVSFCNMNVKDPIDDTEAERLEGICSVCGNCSTFLIKCAYGGCDVFYHSSCAAQKLYCDIGNGVSYCEKHNPLNRSKRIMSRRNTLKDVESYPELSNALLIRETRGFSEPRRTRYSKVVAKAPKAIETGLEKYSGTPALDLISKYWKHKRQLAGYYFDDLFMFPNYFLKNPQE</sequence>
<evidence type="ECO:0000256" key="1">
    <source>
        <dbReference type="ARBA" id="ARBA00022723"/>
    </source>
</evidence>
<dbReference type="SUPFAM" id="SSF57903">
    <property type="entry name" value="FYVE/PHD zinc finger"/>
    <property type="match status" value="1"/>
</dbReference>
<dbReference type="GO" id="GO:0008270">
    <property type="term" value="F:zinc ion binding"/>
    <property type="evidence" value="ECO:0007669"/>
    <property type="project" value="UniProtKB-KW"/>
</dbReference>
<dbReference type="InterPro" id="IPR050701">
    <property type="entry name" value="Histone_Mod_Regulator"/>
</dbReference>
<evidence type="ECO:0000313" key="8">
    <source>
        <dbReference type="Proteomes" id="UP000011082"/>
    </source>
</evidence>
<dbReference type="PROSITE" id="PS01359">
    <property type="entry name" value="ZF_PHD_1"/>
    <property type="match status" value="1"/>
</dbReference>
<dbReference type="PROSITE" id="PS50016">
    <property type="entry name" value="ZF_PHD_2"/>
    <property type="match status" value="1"/>
</dbReference>
<evidence type="ECO:0000256" key="3">
    <source>
        <dbReference type="ARBA" id="ARBA00022833"/>
    </source>
</evidence>
<keyword evidence="3" id="KW-0862">Zinc</keyword>
<dbReference type="OMA" id="ILICQGC"/>
<dbReference type="InterPro" id="IPR019786">
    <property type="entry name" value="Zinc_finger_PHD-type_CS"/>
</dbReference>
<evidence type="ECO:0000256" key="2">
    <source>
        <dbReference type="ARBA" id="ARBA00022771"/>
    </source>
</evidence>
<dbReference type="Gene3D" id="3.30.40.10">
    <property type="entry name" value="Zinc/RING finger domain, C3HC4 (zinc finger)"/>
    <property type="match status" value="2"/>
</dbReference>
<evidence type="ECO:0000313" key="7">
    <source>
        <dbReference type="EMBL" id="ELA42883.1"/>
    </source>
</evidence>